<gene>
    <name evidence="2" type="ORF">TOLI1172_LOCUS2803</name>
</gene>
<dbReference type="GO" id="GO:0043529">
    <property type="term" value="C:GET complex"/>
    <property type="evidence" value="ECO:0007669"/>
    <property type="project" value="TreeGrafter"/>
</dbReference>
<dbReference type="NCBIfam" id="TIGR00345">
    <property type="entry name" value="GET3_arsA_TRC40"/>
    <property type="match status" value="2"/>
</dbReference>
<protein>
    <recommendedName>
        <fullName evidence="1">ArsA/GET3 Anion-transporting ATPase-like domain-containing protein</fullName>
    </recommendedName>
</protein>
<dbReference type="EMBL" id="HBFP01003973">
    <property type="protein sequence ID" value="CAD8818414.1"/>
    <property type="molecule type" value="Transcribed_RNA"/>
</dbReference>
<dbReference type="PANTHER" id="PTHR10803:SF0">
    <property type="entry name" value="ATPASE GET3B"/>
    <property type="match status" value="1"/>
</dbReference>
<proteinExistence type="predicted"/>
<accession>A0A7S0ZDI5</accession>
<dbReference type="PANTHER" id="PTHR10803">
    <property type="entry name" value="ARSENICAL PUMP-DRIVING ATPASE ARSENITE-TRANSLOCATING ATPASE"/>
    <property type="match status" value="1"/>
</dbReference>
<dbReference type="InterPro" id="IPR027417">
    <property type="entry name" value="P-loop_NTPase"/>
</dbReference>
<evidence type="ECO:0000259" key="1">
    <source>
        <dbReference type="Pfam" id="PF02374"/>
    </source>
</evidence>
<feature type="domain" description="ArsA/GET3 Anion-transporting ATPase-like" evidence="1">
    <location>
        <begin position="455"/>
        <end position="748"/>
    </location>
</feature>
<dbReference type="GO" id="GO:0005524">
    <property type="term" value="F:ATP binding"/>
    <property type="evidence" value="ECO:0007669"/>
    <property type="project" value="InterPro"/>
</dbReference>
<dbReference type="InterPro" id="IPR016300">
    <property type="entry name" value="ATPase_ArsA/GET3"/>
</dbReference>
<sequence>MNKTSFIPVDSSFLVNSLQNRRYGLSSGCSSTTFVRQHEMLIKSRALRLKRTIGIPSLSLIDSSSQMTHSKTQSHPLSRLLDKSLPHPRFILVGGKGGVGKTTTASALGLHFARSGFKTLVVSTDPAHSLGDAFKLELTSKGIVNVDVSLLPALMNADGAEIEPSTLSALEIDPEQSAAKLQNLLSNLNQLPPNQRQMVEQLGLAEFSEVFSSLPPGADELVALSELLSLVESGDYERVVIDTAPTGHTLRMLAFPDFIDGFLEKAMKLRSRLDSVSKVVGRIMNAQGVNVDIEKASAEVEAFRARLSRLSDLLRDPSLSEFIVVTIATKLAVDESERLVSALCDDGVLVRNVVVNQLVTDSSEAESFVARVVKEQQVSTDRLEAFCESRNSQTSTDTSTAIVESSSAKRIQVCKAPLFDEEIRDLYALRAYGSIALNDFYDLPGSNMDESLASFVFVGGKGGVGKTTTSAALALKYADSGAKTLVLSTDPAHSLGDALNVKLTTGMPELISDQTSSSAIQLYAMEIDTKGAVDEFRRVVSAFAETGGAGLSSKMLKDLGVGEFAAILDNTPPGVDELLALTKVIQLVKEGEFERVVIDTAPTGHTLRLLAFPEFLDALLGKVLMFKKKLDGMIGMLSGGLFGGQSARAQPEALAKAVAKLEEFRRDMATLKEILHDSSSTQFALVCIPTALAVAETERLIASLQDKESVSVRNVVLNQCLPKSAGHEFAQRRRRSQRKYIERLLELKSVTELGFTFIAFSDVELRGLFGLMFLSDMLFRRSPQVSDILNSS</sequence>
<name>A0A7S0ZDI5_9RHOD</name>
<organism evidence="2">
    <name type="scientific">Timspurckia oligopyrenoides</name>
    <dbReference type="NCBI Taxonomy" id="708627"/>
    <lineage>
        <taxon>Eukaryota</taxon>
        <taxon>Rhodophyta</taxon>
        <taxon>Bangiophyceae</taxon>
        <taxon>Porphyridiales</taxon>
        <taxon>Porphyridiaceae</taxon>
        <taxon>Timspurckia</taxon>
    </lineage>
</organism>
<dbReference type="CDD" id="cd02035">
    <property type="entry name" value="ArsA"/>
    <property type="match status" value="2"/>
</dbReference>
<feature type="domain" description="ArsA/GET3 Anion-transporting ATPase-like" evidence="1">
    <location>
        <begin position="89"/>
        <end position="384"/>
    </location>
</feature>
<dbReference type="InterPro" id="IPR025723">
    <property type="entry name" value="ArsA/GET3_ATPase-like"/>
</dbReference>
<dbReference type="AlphaFoldDB" id="A0A7S0ZDI5"/>
<dbReference type="GO" id="GO:0071816">
    <property type="term" value="P:tail-anchored membrane protein insertion into ER membrane"/>
    <property type="evidence" value="ECO:0007669"/>
    <property type="project" value="TreeGrafter"/>
</dbReference>
<dbReference type="GO" id="GO:0016887">
    <property type="term" value="F:ATP hydrolysis activity"/>
    <property type="evidence" value="ECO:0007669"/>
    <property type="project" value="InterPro"/>
</dbReference>
<dbReference type="SUPFAM" id="SSF52540">
    <property type="entry name" value="P-loop containing nucleoside triphosphate hydrolases"/>
    <property type="match status" value="2"/>
</dbReference>
<dbReference type="Pfam" id="PF02374">
    <property type="entry name" value="ArsA_ATPase"/>
    <property type="match status" value="2"/>
</dbReference>
<evidence type="ECO:0000313" key="2">
    <source>
        <dbReference type="EMBL" id="CAD8818414.1"/>
    </source>
</evidence>
<reference evidence="2" key="1">
    <citation type="submission" date="2021-01" db="EMBL/GenBank/DDBJ databases">
        <authorList>
            <person name="Corre E."/>
            <person name="Pelletier E."/>
            <person name="Niang G."/>
            <person name="Scheremetjew M."/>
            <person name="Finn R."/>
            <person name="Kale V."/>
            <person name="Holt S."/>
            <person name="Cochrane G."/>
            <person name="Meng A."/>
            <person name="Brown T."/>
            <person name="Cohen L."/>
        </authorList>
    </citation>
    <scope>NUCLEOTIDE SEQUENCE</scope>
    <source>
        <strain evidence="2">CCMP3278</strain>
    </source>
</reference>
<dbReference type="Gene3D" id="3.40.50.300">
    <property type="entry name" value="P-loop containing nucleotide triphosphate hydrolases"/>
    <property type="match status" value="2"/>
</dbReference>